<proteinExistence type="predicted"/>
<organism evidence="1 2">
    <name type="scientific">Araneus ventricosus</name>
    <name type="common">Orbweaver spider</name>
    <name type="synonym">Epeira ventricosa</name>
    <dbReference type="NCBI Taxonomy" id="182803"/>
    <lineage>
        <taxon>Eukaryota</taxon>
        <taxon>Metazoa</taxon>
        <taxon>Ecdysozoa</taxon>
        <taxon>Arthropoda</taxon>
        <taxon>Chelicerata</taxon>
        <taxon>Arachnida</taxon>
        <taxon>Araneae</taxon>
        <taxon>Araneomorphae</taxon>
        <taxon>Entelegynae</taxon>
        <taxon>Araneoidea</taxon>
        <taxon>Araneidae</taxon>
        <taxon>Araneus</taxon>
    </lineage>
</organism>
<evidence type="ECO:0000313" key="2">
    <source>
        <dbReference type="Proteomes" id="UP000499080"/>
    </source>
</evidence>
<dbReference type="Proteomes" id="UP000499080">
    <property type="component" value="Unassembled WGS sequence"/>
</dbReference>
<accession>A0A4Y2BQK1</accession>
<keyword evidence="2" id="KW-1185">Reference proteome</keyword>
<dbReference type="AlphaFoldDB" id="A0A4Y2BQK1"/>
<gene>
    <name evidence="1" type="ORF">AVEN_76657_1</name>
</gene>
<protein>
    <submittedName>
        <fullName evidence="1">Uncharacterized protein</fullName>
    </submittedName>
</protein>
<evidence type="ECO:0000313" key="1">
    <source>
        <dbReference type="EMBL" id="GBL93919.1"/>
    </source>
</evidence>
<name>A0A4Y2BQK1_ARAVE</name>
<dbReference type="EMBL" id="BGPR01000098">
    <property type="protein sequence ID" value="GBL93919.1"/>
    <property type="molecule type" value="Genomic_DNA"/>
</dbReference>
<comment type="caution">
    <text evidence="1">The sequence shown here is derived from an EMBL/GenBank/DDBJ whole genome shotgun (WGS) entry which is preliminary data.</text>
</comment>
<sequence length="95" mass="10750">MQARERSDRRQSNLNQCTPLGAFLVLANFLGALNRHPGSTPFLAIVDARYIFDKLKRQKHESASLVENAWCVSHRRSPSLRCAYNVSQMLSLGFS</sequence>
<reference evidence="1 2" key="1">
    <citation type="journal article" date="2019" name="Sci. Rep.">
        <title>Orb-weaving spider Araneus ventricosus genome elucidates the spidroin gene catalogue.</title>
        <authorList>
            <person name="Kono N."/>
            <person name="Nakamura H."/>
            <person name="Ohtoshi R."/>
            <person name="Moran D.A.P."/>
            <person name="Shinohara A."/>
            <person name="Yoshida Y."/>
            <person name="Fujiwara M."/>
            <person name="Mori M."/>
            <person name="Tomita M."/>
            <person name="Arakawa K."/>
        </authorList>
    </citation>
    <scope>NUCLEOTIDE SEQUENCE [LARGE SCALE GENOMIC DNA]</scope>
</reference>